<comment type="caution">
    <text evidence="4">The sequence shown here is derived from an EMBL/GenBank/DDBJ whole genome shotgun (WGS) entry which is preliminary data.</text>
</comment>
<dbReference type="SUPFAM" id="SSF82171">
    <property type="entry name" value="DPP6 N-terminal domain-like"/>
    <property type="match status" value="2"/>
</dbReference>
<feature type="domain" description="Peptidase S9 prolyl oligopeptidase catalytic" evidence="3">
    <location>
        <begin position="732"/>
        <end position="904"/>
    </location>
</feature>
<dbReference type="Gene3D" id="3.40.50.1820">
    <property type="entry name" value="alpha/beta hydrolase"/>
    <property type="match status" value="1"/>
</dbReference>
<dbReference type="RefSeq" id="WP_147930956.1">
    <property type="nucleotide sequence ID" value="NZ_VOXD01000016.1"/>
</dbReference>
<proteinExistence type="predicted"/>
<dbReference type="GO" id="GO:0004252">
    <property type="term" value="F:serine-type endopeptidase activity"/>
    <property type="evidence" value="ECO:0007669"/>
    <property type="project" value="TreeGrafter"/>
</dbReference>
<dbReference type="GO" id="GO:0006508">
    <property type="term" value="P:proteolysis"/>
    <property type="evidence" value="ECO:0007669"/>
    <property type="project" value="InterPro"/>
</dbReference>
<dbReference type="EMBL" id="VOXD01000016">
    <property type="protein sequence ID" value="TXF89194.1"/>
    <property type="molecule type" value="Genomic_DNA"/>
</dbReference>
<evidence type="ECO:0000313" key="4">
    <source>
        <dbReference type="EMBL" id="TXF89194.1"/>
    </source>
</evidence>
<evidence type="ECO:0000256" key="1">
    <source>
        <dbReference type="ARBA" id="ARBA00022801"/>
    </source>
</evidence>
<dbReference type="Pfam" id="PF00326">
    <property type="entry name" value="Peptidase_S9"/>
    <property type="match status" value="1"/>
</dbReference>
<dbReference type="SUPFAM" id="SSF53474">
    <property type="entry name" value="alpha/beta-Hydrolases"/>
    <property type="match status" value="1"/>
</dbReference>
<dbReference type="AlphaFoldDB" id="A0A5C7FWE8"/>
<dbReference type="PANTHER" id="PTHR42776">
    <property type="entry name" value="SERINE PEPTIDASE S9 FAMILY MEMBER"/>
    <property type="match status" value="1"/>
</dbReference>
<feature type="signal peptide" evidence="2">
    <location>
        <begin position="1"/>
        <end position="24"/>
    </location>
</feature>
<evidence type="ECO:0000256" key="2">
    <source>
        <dbReference type="SAM" id="SignalP"/>
    </source>
</evidence>
<evidence type="ECO:0000259" key="3">
    <source>
        <dbReference type="Pfam" id="PF00326"/>
    </source>
</evidence>
<organism evidence="4 5">
    <name type="scientific">Neolewinella aurantiaca</name>
    <dbReference type="NCBI Taxonomy" id="2602767"/>
    <lineage>
        <taxon>Bacteria</taxon>
        <taxon>Pseudomonadati</taxon>
        <taxon>Bacteroidota</taxon>
        <taxon>Saprospiria</taxon>
        <taxon>Saprospirales</taxon>
        <taxon>Lewinellaceae</taxon>
        <taxon>Neolewinella</taxon>
    </lineage>
</organism>
<dbReference type="InterPro" id="IPR001375">
    <property type="entry name" value="Peptidase_S9_cat"/>
</dbReference>
<dbReference type="Proteomes" id="UP000321907">
    <property type="component" value="Unassembled WGS sequence"/>
</dbReference>
<reference evidence="4 5" key="1">
    <citation type="submission" date="2019-08" db="EMBL/GenBank/DDBJ databases">
        <title>Lewinella sp. strain SSH13 Genome sequencing and assembly.</title>
        <authorList>
            <person name="Kim I."/>
        </authorList>
    </citation>
    <scope>NUCLEOTIDE SEQUENCE [LARGE SCALE GENOMIC DNA]</scope>
    <source>
        <strain evidence="4 5">SSH13</strain>
    </source>
</reference>
<keyword evidence="5" id="KW-1185">Reference proteome</keyword>
<dbReference type="InterPro" id="IPR029058">
    <property type="entry name" value="AB_hydrolase_fold"/>
</dbReference>
<dbReference type="PANTHER" id="PTHR42776:SF4">
    <property type="entry name" value="ACYLAMINO-ACID-RELEASING ENZYME"/>
    <property type="match status" value="1"/>
</dbReference>
<gene>
    <name evidence="4" type="ORF">FUA23_11830</name>
</gene>
<protein>
    <submittedName>
        <fullName evidence="4">S9 family peptidase</fullName>
    </submittedName>
</protein>
<dbReference type="OrthoDB" id="9812921at2"/>
<sequence length="927" mass="106320">MQRTLPTLLILFLLCTCVSAQFHAQRSPGGQKRPITVKDMQQWNQIRSEQISADGTHVLYTLEKDLGDPTAVVYDARAKTERRFERLHRARLSYDGKHLIGLLKPGMEAVKAIKLSEKKKAKDKLKAMDTLLVWNLEDTEPLLIPNVYSFKTGERWSGRYAYTTASALPDSLQKGIEKDAHRLVVRDFFNQDSFYLEGVKAYEFARDAPVIVAHQTAKDSSWEAGILRLSPDELVWDALSKNEGDYTNISLSNDGTQVAFLSSKKEAKDKQKPFFLYHWADDDKTAERISDDPEAWLDKSYRISDDRDLSFSESGEYLFFGTTPRRPDRDTTLLDEEIADVEIWTTEDARMYTEENLRLSREEKRTYLAAYRTQKGDFLQLGTPDLPYDYQANDRAGHYVMVYDDRPYSKQTMWEGGPGARNTTIIDLRTGKRTSMLDGEITPARWLDGGDFLIWYNPTDTTWNSFDPATARHHVLTTNETGTFYDEINDRPMHPRSYGYEGTLTGGNKFFVADRYDLWQLDPTGKTPAKRLTKGREQNIRYSLIDLEPENRFIDPAEVQLAGTFNQLSYEGGYGLLDLQTGTFTSLRNGPKTYGDFMKARNKDVFVYSEADFRQFPDLWLTSDLKDKGTQLSTANPQQADFYWGTAERYNWVDPQGRSLSGILIKPEGFDPSMEHALLVNYYERSSEGLYRHRTPVPGRSSINYSHYASKGYVIFNPDVIYRVGYPGESAYDCVMSGVLSLLSEGFIDKKRIGMQGHSWGGYQAAYLATKTDLFAAIEAGAPVVNMFSAYGGIRWGSGRSRQFQYEHTQSRIGGTPWSHFQRYYENSPIFTTDKINTPLLILHNDNDGAVPWEQGIEWFTALRRLGKPAWMLNYRGEPHWPVKTANRFDFQTRMAQFFDHYLMKKPMPSWMADGVPPIQRGKMLRE</sequence>
<accession>A0A5C7FWE8</accession>
<feature type="chain" id="PRO_5022996266" evidence="2">
    <location>
        <begin position="25"/>
        <end position="927"/>
    </location>
</feature>
<keyword evidence="2" id="KW-0732">Signal</keyword>
<evidence type="ECO:0000313" key="5">
    <source>
        <dbReference type="Proteomes" id="UP000321907"/>
    </source>
</evidence>
<keyword evidence="1" id="KW-0378">Hydrolase</keyword>
<name>A0A5C7FWE8_9BACT</name>